<reference evidence="6" key="1">
    <citation type="submission" date="2021-10" db="EMBL/GenBank/DDBJ databases">
        <title>Anaerobic single-cell dispensing facilitates the cultivation of human gut bacteria.</title>
        <authorList>
            <person name="Afrizal A."/>
        </authorList>
    </citation>
    <scope>NUCLEOTIDE SEQUENCE</scope>
    <source>
        <strain evidence="6">CLA-AA-H274</strain>
    </source>
</reference>
<proteinExistence type="predicted"/>
<keyword evidence="4" id="KW-0051">Antiviral defense</keyword>
<evidence type="ECO:0000313" key="6">
    <source>
        <dbReference type="EMBL" id="MCC2163573.1"/>
    </source>
</evidence>
<organism evidence="6 7">
    <name type="scientific">Brotaphodocola catenula</name>
    <dbReference type="NCBI Taxonomy" id="2885361"/>
    <lineage>
        <taxon>Bacteria</taxon>
        <taxon>Bacillati</taxon>
        <taxon>Bacillota</taxon>
        <taxon>Clostridia</taxon>
        <taxon>Lachnospirales</taxon>
        <taxon>Lachnospiraceae</taxon>
        <taxon>Brotaphodocola</taxon>
    </lineage>
</organism>
<evidence type="ECO:0000313" key="7">
    <source>
        <dbReference type="Proteomes" id="UP001198962"/>
    </source>
</evidence>
<sequence length="221" mass="26015">MELIPEEYAEILHQSRLHPFSQYLKIKNKEWYWIVNALNQEAEDIILHQTLEKLSDFYLKRNEITVQIREKEFQKKTLSEMMQQFYKEDADKFVSLQFLTPTAFKQQGQYIFYPDIRCIYQSLMNKYDASVEENVMMDVDTLDQLCQDTRLVKYDLRSVRFDMEGIRVPAFLGSLTLRLTGTQTMANFANMLFEFGTYSGIGIKTGLGMGAYELVKEGRIK</sequence>
<dbReference type="InterPro" id="IPR019267">
    <property type="entry name" value="CRISPR-assoc_Cas6_C"/>
</dbReference>
<dbReference type="RefSeq" id="WP_308450404.1">
    <property type="nucleotide sequence ID" value="NZ_JAJEPU010000002.1"/>
</dbReference>
<dbReference type="CDD" id="cd21141">
    <property type="entry name" value="Cas6_III-like"/>
    <property type="match status" value="1"/>
</dbReference>
<keyword evidence="3" id="KW-0378">Hydrolase</keyword>
<dbReference type="AlphaFoldDB" id="A0AAE3AKR0"/>
<dbReference type="Gene3D" id="3.30.70.1900">
    <property type="match status" value="1"/>
</dbReference>
<dbReference type="InterPro" id="IPR010156">
    <property type="entry name" value="CRISPR-assoc_prot_Cas6"/>
</dbReference>
<protein>
    <submittedName>
        <fullName evidence="6">CRISPR-associated endoribonuclease Cas6</fullName>
    </submittedName>
</protein>
<evidence type="ECO:0000256" key="3">
    <source>
        <dbReference type="ARBA" id="ARBA00022801"/>
    </source>
</evidence>
<gene>
    <name evidence="6" type="primary">cas6</name>
    <name evidence="6" type="ORF">LKD32_01525</name>
</gene>
<name>A0AAE3AKR0_9FIRM</name>
<comment type="caution">
    <text evidence="6">The sequence shown here is derived from an EMBL/GenBank/DDBJ whole genome shotgun (WGS) entry which is preliminary data.</text>
</comment>
<dbReference type="GO" id="GO:0004519">
    <property type="term" value="F:endonuclease activity"/>
    <property type="evidence" value="ECO:0007669"/>
    <property type="project" value="UniProtKB-KW"/>
</dbReference>
<evidence type="ECO:0000259" key="5">
    <source>
        <dbReference type="Pfam" id="PF10040"/>
    </source>
</evidence>
<dbReference type="EMBL" id="JAJEPU010000002">
    <property type="protein sequence ID" value="MCC2163573.1"/>
    <property type="molecule type" value="Genomic_DNA"/>
</dbReference>
<keyword evidence="1" id="KW-0540">Nuclease</keyword>
<evidence type="ECO:0000256" key="4">
    <source>
        <dbReference type="ARBA" id="ARBA00023118"/>
    </source>
</evidence>
<evidence type="ECO:0000256" key="2">
    <source>
        <dbReference type="ARBA" id="ARBA00022759"/>
    </source>
</evidence>
<dbReference type="GO" id="GO:0016788">
    <property type="term" value="F:hydrolase activity, acting on ester bonds"/>
    <property type="evidence" value="ECO:0007669"/>
    <property type="project" value="InterPro"/>
</dbReference>
<dbReference type="GO" id="GO:0051607">
    <property type="term" value="P:defense response to virus"/>
    <property type="evidence" value="ECO:0007669"/>
    <property type="project" value="UniProtKB-KW"/>
</dbReference>
<evidence type="ECO:0000256" key="1">
    <source>
        <dbReference type="ARBA" id="ARBA00022722"/>
    </source>
</evidence>
<keyword evidence="2" id="KW-0255">Endonuclease</keyword>
<accession>A0AAE3AKR0</accession>
<dbReference type="Proteomes" id="UP001198962">
    <property type="component" value="Unassembled WGS sequence"/>
</dbReference>
<dbReference type="Pfam" id="PF10040">
    <property type="entry name" value="CRISPR_Cas6"/>
    <property type="match status" value="1"/>
</dbReference>
<keyword evidence="7" id="KW-1185">Reference proteome</keyword>
<dbReference type="NCBIfam" id="TIGR01877">
    <property type="entry name" value="cas_cas6"/>
    <property type="match status" value="1"/>
</dbReference>
<feature type="domain" description="CRISPR-associated protein Cas6 C-terminal" evidence="5">
    <location>
        <begin position="96"/>
        <end position="212"/>
    </location>
</feature>